<sequence>MQLMQSEPLDLGMEALSLNYWLGGNSHKARIIRSGQAKKQRRRATMLVLYWIRSGWVPAEPPIVVTLARVMGPKQRAFDADNLAGGLRYIRNGIADAYRIDDVESELVQWDYRQERGDKATTLVEIDRTALSGS</sequence>
<comment type="caution">
    <text evidence="1">The sequence shown here is derived from an EMBL/GenBank/DDBJ whole genome shotgun (WGS) entry which is preliminary data.</text>
</comment>
<name>A0A0F9LYU6_9ZZZZ</name>
<organism evidence="1">
    <name type="scientific">marine sediment metagenome</name>
    <dbReference type="NCBI Taxonomy" id="412755"/>
    <lineage>
        <taxon>unclassified sequences</taxon>
        <taxon>metagenomes</taxon>
        <taxon>ecological metagenomes</taxon>
    </lineage>
</organism>
<protein>
    <submittedName>
        <fullName evidence="1">Uncharacterized protein</fullName>
    </submittedName>
</protein>
<accession>A0A0F9LYU6</accession>
<gene>
    <name evidence="1" type="ORF">LCGC14_1156460</name>
</gene>
<dbReference type="InterPro" id="IPR036614">
    <property type="entry name" value="RusA-like_sf"/>
</dbReference>
<dbReference type="AlphaFoldDB" id="A0A0F9LYU6"/>
<dbReference type="EMBL" id="LAZR01005601">
    <property type="protein sequence ID" value="KKM98583.1"/>
    <property type="molecule type" value="Genomic_DNA"/>
</dbReference>
<evidence type="ECO:0000313" key="1">
    <source>
        <dbReference type="EMBL" id="KKM98583.1"/>
    </source>
</evidence>
<reference evidence="1" key="1">
    <citation type="journal article" date="2015" name="Nature">
        <title>Complex archaea that bridge the gap between prokaryotes and eukaryotes.</title>
        <authorList>
            <person name="Spang A."/>
            <person name="Saw J.H."/>
            <person name="Jorgensen S.L."/>
            <person name="Zaremba-Niedzwiedzka K."/>
            <person name="Martijn J."/>
            <person name="Lind A.E."/>
            <person name="van Eijk R."/>
            <person name="Schleper C."/>
            <person name="Guy L."/>
            <person name="Ettema T.J."/>
        </authorList>
    </citation>
    <scope>NUCLEOTIDE SEQUENCE</scope>
</reference>
<dbReference type="GO" id="GO:0006281">
    <property type="term" value="P:DNA repair"/>
    <property type="evidence" value="ECO:0007669"/>
    <property type="project" value="InterPro"/>
</dbReference>
<dbReference type="SUPFAM" id="SSF103084">
    <property type="entry name" value="Holliday junction resolvase RusA"/>
    <property type="match status" value="1"/>
</dbReference>
<dbReference type="GO" id="GO:0006310">
    <property type="term" value="P:DNA recombination"/>
    <property type="evidence" value="ECO:0007669"/>
    <property type="project" value="InterPro"/>
</dbReference>
<dbReference type="GO" id="GO:0000287">
    <property type="term" value="F:magnesium ion binding"/>
    <property type="evidence" value="ECO:0007669"/>
    <property type="project" value="InterPro"/>
</dbReference>
<proteinExistence type="predicted"/>